<feature type="transmembrane region" description="Helical" evidence="7">
    <location>
        <begin position="185"/>
        <end position="206"/>
    </location>
</feature>
<dbReference type="AlphaFoldDB" id="A0A224X8A4"/>
<comment type="caution">
    <text evidence="9">The sequence shown here is derived from an EMBL/GenBank/DDBJ whole genome shotgun (WGS) entry which is preliminary data.</text>
</comment>
<dbReference type="Pfam" id="PF00528">
    <property type="entry name" value="BPD_transp_1"/>
    <property type="match status" value="1"/>
</dbReference>
<dbReference type="GO" id="GO:0055085">
    <property type="term" value="P:transmembrane transport"/>
    <property type="evidence" value="ECO:0007669"/>
    <property type="project" value="InterPro"/>
</dbReference>
<keyword evidence="4 7" id="KW-0812">Transmembrane</keyword>
<dbReference type="InterPro" id="IPR000515">
    <property type="entry name" value="MetI-like"/>
</dbReference>
<evidence type="ECO:0000256" key="6">
    <source>
        <dbReference type="ARBA" id="ARBA00023136"/>
    </source>
</evidence>
<dbReference type="PANTHER" id="PTHR30151">
    <property type="entry name" value="ALKANE SULFONATE ABC TRANSPORTER-RELATED, MEMBRANE SUBUNIT"/>
    <property type="match status" value="1"/>
</dbReference>
<evidence type="ECO:0000259" key="8">
    <source>
        <dbReference type="PROSITE" id="PS50928"/>
    </source>
</evidence>
<dbReference type="PROSITE" id="PS50928">
    <property type="entry name" value="ABC_TM1"/>
    <property type="match status" value="1"/>
</dbReference>
<feature type="transmembrane region" description="Helical" evidence="7">
    <location>
        <begin position="218"/>
        <end position="236"/>
    </location>
</feature>
<organism evidence="9 10">
    <name type="scientific">Pseudolactococcus reticulitermitis</name>
    <dbReference type="NCBI Taxonomy" id="2025039"/>
    <lineage>
        <taxon>Bacteria</taxon>
        <taxon>Bacillati</taxon>
        <taxon>Bacillota</taxon>
        <taxon>Bacilli</taxon>
        <taxon>Lactobacillales</taxon>
        <taxon>Streptococcaceae</taxon>
        <taxon>Pseudolactococcus</taxon>
    </lineage>
</organism>
<accession>A0A224X8A4</accession>
<dbReference type="GO" id="GO:0005886">
    <property type="term" value="C:plasma membrane"/>
    <property type="evidence" value="ECO:0007669"/>
    <property type="project" value="UniProtKB-SubCell"/>
</dbReference>
<dbReference type="GO" id="GO:0015031">
    <property type="term" value="P:protein transport"/>
    <property type="evidence" value="ECO:0007669"/>
    <property type="project" value="UniProtKB-KW"/>
</dbReference>
<reference evidence="10" key="1">
    <citation type="submission" date="2017-08" db="EMBL/GenBank/DDBJ databases">
        <title>Draft genome sequence of Lactococcus sp. strain Rs-Y01, isolated from the gut of the lower termite Reticulitermes speratus.</title>
        <authorList>
            <person name="Ohkuma M."/>
            <person name="Yuki M."/>
        </authorList>
    </citation>
    <scope>NUCLEOTIDE SEQUENCE [LARGE SCALE GENOMIC DNA]</scope>
    <source>
        <strain evidence="10">Rs-Y01</strain>
    </source>
</reference>
<evidence type="ECO:0000256" key="4">
    <source>
        <dbReference type="ARBA" id="ARBA00022692"/>
    </source>
</evidence>
<dbReference type="RefSeq" id="WP_202971650.1">
    <property type="nucleotide sequence ID" value="NZ_BEDT01000001.1"/>
</dbReference>
<keyword evidence="6 7" id="KW-0472">Membrane</keyword>
<dbReference type="Proteomes" id="UP000218689">
    <property type="component" value="Unassembled WGS sequence"/>
</dbReference>
<keyword evidence="5 7" id="KW-1133">Transmembrane helix</keyword>
<evidence type="ECO:0000256" key="2">
    <source>
        <dbReference type="ARBA" id="ARBA00022448"/>
    </source>
</evidence>
<dbReference type="EMBL" id="BEDT01000001">
    <property type="protein sequence ID" value="GAX46474.1"/>
    <property type="molecule type" value="Genomic_DNA"/>
</dbReference>
<dbReference type="GO" id="GO:0015833">
    <property type="term" value="P:peptide transport"/>
    <property type="evidence" value="ECO:0007669"/>
    <property type="project" value="UniProtKB-KW"/>
</dbReference>
<proteinExistence type="inferred from homology"/>
<dbReference type="PANTHER" id="PTHR30151:SF38">
    <property type="entry name" value="ALIPHATIC SULFONATES TRANSPORT PERMEASE PROTEIN SSUC-RELATED"/>
    <property type="match status" value="1"/>
</dbReference>
<gene>
    <name evidence="9" type="ORF">RsY01_53</name>
</gene>
<comment type="similarity">
    <text evidence="7">Belongs to the binding-protein-dependent transport system permease family.</text>
</comment>
<dbReference type="Gene3D" id="1.10.3720.10">
    <property type="entry name" value="MetI-like"/>
    <property type="match status" value="1"/>
</dbReference>
<evidence type="ECO:0000256" key="5">
    <source>
        <dbReference type="ARBA" id="ARBA00022989"/>
    </source>
</evidence>
<dbReference type="CDD" id="cd06261">
    <property type="entry name" value="TM_PBP2"/>
    <property type="match status" value="1"/>
</dbReference>
<name>A0A224X8A4_9LACT</name>
<evidence type="ECO:0000313" key="10">
    <source>
        <dbReference type="Proteomes" id="UP000218689"/>
    </source>
</evidence>
<evidence type="ECO:0000256" key="1">
    <source>
        <dbReference type="ARBA" id="ARBA00004651"/>
    </source>
</evidence>
<dbReference type="InterPro" id="IPR035906">
    <property type="entry name" value="MetI-like_sf"/>
</dbReference>
<keyword evidence="2 7" id="KW-0813">Transport</keyword>
<evidence type="ECO:0000256" key="7">
    <source>
        <dbReference type="RuleBase" id="RU363032"/>
    </source>
</evidence>
<feature type="domain" description="ABC transmembrane type-1" evidence="8">
    <location>
        <begin position="56"/>
        <end position="236"/>
    </location>
</feature>
<sequence>MSKKIIPSLLLPAILLLFWQLATMNHWVSAYILPSPAKVLDTFTLMLKNGSLLVDTAISMKRVLIGFSLSFGLAFILGLFASIAPKTQVFYHYLIELMRNIPPISLIPLLILWLGIGEASKIIIIILASFFAMFSNIKKGLGQGNQQLLEVGKSLGLTTRENFFKIQLPNAVPDILIGMQIGLGYSFRAIIGAEMIASSSGLGYLILDAQQMSRSDKVIVGILILACIGSLTNLFLTKLIRKFTKGANFDDSHTA</sequence>
<dbReference type="SUPFAM" id="SSF161098">
    <property type="entry name" value="MetI-like"/>
    <property type="match status" value="1"/>
</dbReference>
<comment type="subcellular location">
    <subcellularLocation>
        <location evidence="1 7">Cell membrane</location>
        <topology evidence="1 7">Multi-pass membrane protein</topology>
    </subcellularLocation>
</comment>
<evidence type="ECO:0000256" key="3">
    <source>
        <dbReference type="ARBA" id="ARBA00022475"/>
    </source>
</evidence>
<keyword evidence="3" id="KW-1003">Cell membrane</keyword>
<feature type="transmembrane region" description="Helical" evidence="7">
    <location>
        <begin position="63"/>
        <end position="85"/>
    </location>
</feature>
<keyword evidence="10" id="KW-1185">Reference proteome</keyword>
<protein>
    <recommendedName>
        <fullName evidence="8">ABC transmembrane type-1 domain-containing protein</fullName>
    </recommendedName>
</protein>
<evidence type="ECO:0000313" key="9">
    <source>
        <dbReference type="EMBL" id="GAX46474.1"/>
    </source>
</evidence>